<protein>
    <submittedName>
        <fullName evidence="2">Uncharacterized protein</fullName>
    </submittedName>
</protein>
<evidence type="ECO:0000313" key="2">
    <source>
        <dbReference type="WBParaSite" id="ES5_v2.g25912.t1"/>
    </source>
</evidence>
<accession>A0AC34G901</accession>
<dbReference type="WBParaSite" id="ES5_v2.g25912.t1">
    <property type="protein sequence ID" value="ES5_v2.g25912.t1"/>
    <property type="gene ID" value="ES5_v2.g25912"/>
</dbReference>
<organism evidence="1 2">
    <name type="scientific">Panagrolaimus sp. ES5</name>
    <dbReference type="NCBI Taxonomy" id="591445"/>
    <lineage>
        <taxon>Eukaryota</taxon>
        <taxon>Metazoa</taxon>
        <taxon>Ecdysozoa</taxon>
        <taxon>Nematoda</taxon>
        <taxon>Chromadorea</taxon>
        <taxon>Rhabditida</taxon>
        <taxon>Tylenchina</taxon>
        <taxon>Panagrolaimomorpha</taxon>
        <taxon>Panagrolaimoidea</taxon>
        <taxon>Panagrolaimidae</taxon>
        <taxon>Panagrolaimus</taxon>
    </lineage>
</organism>
<evidence type="ECO:0000313" key="1">
    <source>
        <dbReference type="Proteomes" id="UP000887579"/>
    </source>
</evidence>
<dbReference type="Proteomes" id="UP000887579">
    <property type="component" value="Unplaced"/>
</dbReference>
<proteinExistence type="predicted"/>
<sequence length="281" mass="32335">MEISNRFLQFDMAEGLPIRTSAWGRKPSEKSEENERPILSFAEIMSQELASQMQEVDLNEQARENAEIERILKEAGIENVSTSETGDSDTSRDYELALQLSEDPDCSVDEFLAKQMQREFDRELELERQFEKSKANGGVAKAVVGHDPYNYFHEEEEELEESSDDDEDFREIATNMLYDYQKPDFPPCGFRKDTSGNGIITKHDKEINAAKNCERTMHFPLDVQTGDVISGDAKLNNKVFNHLKTHLKLENKRQARVKDKDERATSEANVDAQTRLILFKW</sequence>
<name>A0AC34G901_9BILA</name>
<reference evidence="2" key="1">
    <citation type="submission" date="2022-11" db="UniProtKB">
        <authorList>
            <consortium name="WormBaseParasite"/>
        </authorList>
    </citation>
    <scope>IDENTIFICATION</scope>
</reference>